<dbReference type="RefSeq" id="WP_369153697.1">
    <property type="nucleotide sequence ID" value="NZ_CP163434.1"/>
</dbReference>
<dbReference type="AlphaFoldDB" id="A0AB39P039"/>
<dbReference type="EMBL" id="CP163434">
    <property type="protein sequence ID" value="XDQ23163.1"/>
    <property type="molecule type" value="Genomic_DNA"/>
</dbReference>
<evidence type="ECO:0000256" key="1">
    <source>
        <dbReference type="SAM" id="Phobius"/>
    </source>
</evidence>
<keyword evidence="1" id="KW-0812">Transmembrane</keyword>
<reference evidence="2" key="1">
    <citation type="submission" date="2024-07" db="EMBL/GenBank/DDBJ databases">
        <authorList>
            <person name="Yu S.T."/>
        </authorList>
    </citation>
    <scope>NUCLEOTIDE SEQUENCE</scope>
    <source>
        <strain evidence="2">R17</strain>
        <plasmid evidence="2">unnamed1</plasmid>
    </source>
</reference>
<organism evidence="2">
    <name type="scientific">Streptomyces sp. R17</name>
    <dbReference type="NCBI Taxonomy" id="3238626"/>
    <lineage>
        <taxon>Bacteria</taxon>
        <taxon>Bacillati</taxon>
        <taxon>Actinomycetota</taxon>
        <taxon>Actinomycetes</taxon>
        <taxon>Kitasatosporales</taxon>
        <taxon>Streptomycetaceae</taxon>
        <taxon>Streptomyces</taxon>
    </lineage>
</organism>
<feature type="transmembrane region" description="Helical" evidence="1">
    <location>
        <begin position="20"/>
        <end position="39"/>
    </location>
</feature>
<gene>
    <name evidence="2" type="ORF">AB5J48_34035</name>
</gene>
<accession>A0AB39P039</accession>
<feature type="transmembrane region" description="Helical" evidence="1">
    <location>
        <begin position="222"/>
        <end position="241"/>
    </location>
</feature>
<keyword evidence="1" id="KW-1133">Transmembrane helix</keyword>
<feature type="transmembrane region" description="Helical" evidence="1">
    <location>
        <begin position="145"/>
        <end position="163"/>
    </location>
</feature>
<proteinExistence type="predicted"/>
<sequence length="285" mass="31218">MWFFDALASGFTRPTDPGRLQLFRIIFGTVLTTRFALALGQGGWDRFAPGSLSLRLAEHRLGPRRSRLLAAAYRPALLIRTAAALALALGAAPRLALLVTLAGAAMELLYLKSPNAVRYTLLTGACLGLAGDLGHGWHIEHTPSAANTWALCLLVLITTDIYWNSAWQKIRSDQFRSGLYLAQWVHTYTQVRQHLPHRRGQYAVPAVVRHRLGNLTDRDVRLWRLIAAAVITAELALPIALLIPQTMPYAVAAGVAMHAAFSCLKPRQLITFSGLTTGTYVAFSA</sequence>
<name>A0AB39P039_9ACTN</name>
<protein>
    <recommendedName>
        <fullName evidence="3">HTTM domain-containing protein</fullName>
    </recommendedName>
</protein>
<keyword evidence="1" id="KW-0472">Membrane</keyword>
<evidence type="ECO:0000313" key="2">
    <source>
        <dbReference type="EMBL" id="XDQ23163.1"/>
    </source>
</evidence>
<keyword evidence="2" id="KW-0614">Plasmid</keyword>
<geneLocation type="plasmid" evidence="2">
    <name>unnamed1</name>
</geneLocation>
<evidence type="ECO:0008006" key="3">
    <source>
        <dbReference type="Google" id="ProtNLM"/>
    </source>
</evidence>